<dbReference type="STRING" id="743722.Sph21_1945"/>
<dbReference type="Pfam" id="PF04230">
    <property type="entry name" value="PS_pyruv_trans"/>
    <property type="match status" value="1"/>
</dbReference>
<organism evidence="2">
    <name type="scientific">Sphingobacterium sp. (strain 21)</name>
    <dbReference type="NCBI Taxonomy" id="743722"/>
    <lineage>
        <taxon>Bacteria</taxon>
        <taxon>Pseudomonadati</taxon>
        <taxon>Bacteroidota</taxon>
        <taxon>Sphingobacteriia</taxon>
        <taxon>Sphingobacteriales</taxon>
        <taxon>Sphingobacteriaceae</taxon>
        <taxon>Sphingobacterium</taxon>
    </lineage>
</organism>
<dbReference type="KEGG" id="shg:Sph21_1945"/>
<feature type="domain" description="Polysaccharide pyruvyl transferase" evidence="1">
    <location>
        <begin position="18"/>
        <end position="304"/>
    </location>
</feature>
<evidence type="ECO:0000259" key="1">
    <source>
        <dbReference type="Pfam" id="PF04230"/>
    </source>
</evidence>
<dbReference type="eggNOG" id="COG2327">
    <property type="taxonomic scope" value="Bacteria"/>
</dbReference>
<name>F4CA79_SPHS2</name>
<dbReference type="AlphaFoldDB" id="F4CA79"/>
<proteinExistence type="predicted"/>
<dbReference type="EMBL" id="CP002584">
    <property type="protein sequence ID" value="ADZ78505.1"/>
    <property type="molecule type" value="Genomic_DNA"/>
</dbReference>
<dbReference type="InterPro" id="IPR007345">
    <property type="entry name" value="Polysacch_pyruvyl_Trfase"/>
</dbReference>
<reference evidence="2" key="1">
    <citation type="submission" date="2011-03" db="EMBL/GenBank/DDBJ databases">
        <title>Complete sequence of Sphingobacterium sp. 21.</title>
        <authorList>
            <consortium name="US DOE Joint Genome Institute"/>
            <person name="Lucas S."/>
            <person name="Copeland A."/>
            <person name="Lapidus A."/>
            <person name="Cheng J.-F."/>
            <person name="Goodwin L."/>
            <person name="Pitluck S."/>
            <person name="Davenport K."/>
            <person name="Detter J.C."/>
            <person name="Han C."/>
            <person name="Tapia R."/>
            <person name="Land M."/>
            <person name="Hauser L."/>
            <person name="Kyrpides N."/>
            <person name="Ivanova N."/>
            <person name="Ovchinnikova G."/>
            <person name="Pagani I."/>
            <person name="Siebers A.K."/>
            <person name="Allgaier M."/>
            <person name="Thelen M.P."/>
            <person name="Hugenholtz P."/>
            <person name="Woyke T."/>
        </authorList>
    </citation>
    <scope>NUCLEOTIDE SEQUENCE</scope>
    <source>
        <strain evidence="2">21</strain>
    </source>
</reference>
<accession>F4CA79</accession>
<gene>
    <name evidence="2" type="ordered locus">Sph21_1945</name>
</gene>
<evidence type="ECO:0000313" key="2">
    <source>
        <dbReference type="EMBL" id="ADZ78505.1"/>
    </source>
</evidence>
<dbReference type="HOGENOM" id="CLU_061795_0_0_10"/>
<sequence length="379" mass="43692">MKEGMNYFLYNPVTQYDNMGDLLINRSLVALLRKHGQVIIDDKNKPENFITQLLTEDDQRLSTLTDRGIFDFVEQKLRTSTEDTYYVVFVPGDLSVKGFKKALSRIKFFNTRLRKLKHMGCRILRLGISLNRFDMPNIIAESLYSSVYYVYGLRDKQSIAKANRFRFANVRYFPDLAWAYQPTFNDKSRETKGKYILVSFRANQSGTTHDSDFFSSIKKHLFTVLSQSSLANYKVVVSYQVQYDREASRELAELFSNAFEVDFIDRLLSLDEAVHLYTGADLILSNRLHVLLLGTICKTLSIPFINPLDNKKIAGIYEDNAIYDIVLDYRNSATDIRDKLMDIVERRASIVNILGDRRHDNAGIIENLVKDIVNGQNSC</sequence>
<dbReference type="PATRIC" id="fig|743722.3.peg.2077"/>
<protein>
    <recommendedName>
        <fullName evidence="1">Polysaccharide pyruvyl transferase domain-containing protein</fullName>
    </recommendedName>
</protein>